<organism evidence="1 2">
    <name type="scientific">Rhizobium etli (strain CIAT 652)</name>
    <dbReference type="NCBI Taxonomy" id="491916"/>
    <lineage>
        <taxon>Bacteria</taxon>
        <taxon>Pseudomonadati</taxon>
        <taxon>Pseudomonadota</taxon>
        <taxon>Alphaproteobacteria</taxon>
        <taxon>Hyphomicrobiales</taxon>
        <taxon>Rhizobiaceae</taxon>
        <taxon>Rhizobium/Agrobacterium group</taxon>
        <taxon>Rhizobium</taxon>
    </lineage>
</organism>
<dbReference type="AlphaFoldDB" id="B3PR88"/>
<protein>
    <submittedName>
        <fullName evidence="1">Uncharacterized protein</fullName>
    </submittedName>
</protein>
<sequence>MKKPGLRAGFFIGTFSRLPRLSNVIADCSSSRWLVGFTAIPSMFGEERIMPFQYCPFGNMKKQVQPGRLSGS</sequence>
<accession>B3PR88</accession>
<dbReference type="HOGENOM" id="CLU_2719472_0_0_5"/>
<evidence type="ECO:0000313" key="1">
    <source>
        <dbReference type="EMBL" id="ACE93242.1"/>
    </source>
</evidence>
<dbReference type="Proteomes" id="UP000008817">
    <property type="component" value="Chromosome"/>
</dbReference>
<name>B3PR88_RHIE6</name>
<dbReference type="KEGG" id="rec:RHECIAT_CH0004314"/>
<dbReference type="EMBL" id="CP001074">
    <property type="protein sequence ID" value="ACE93242.1"/>
    <property type="molecule type" value="Genomic_DNA"/>
</dbReference>
<proteinExistence type="predicted"/>
<gene>
    <name evidence="1" type="ordered locus">RHECIAT_CH0004314</name>
</gene>
<evidence type="ECO:0000313" key="2">
    <source>
        <dbReference type="Proteomes" id="UP000008817"/>
    </source>
</evidence>
<reference evidence="1 2" key="1">
    <citation type="submission" date="2008-04" db="EMBL/GenBank/DDBJ databases">
        <title>Genome diversity and DNA divergence of Rhizobium etli.</title>
        <authorList>
            <person name="Gonzalez V."/>
            <person name="Acosta J.L."/>
            <person name="Santamaria R.I."/>
            <person name="Bustos P."/>
            <person name="Hernandez-Gonzalez I.L."/>
            <person name="Fernandez J.L."/>
            <person name="Diaz R."/>
            <person name="Flores M."/>
            <person name="Mora J."/>
            <person name="Palacios R."/>
            <person name="Davila G."/>
        </authorList>
    </citation>
    <scope>NUCLEOTIDE SEQUENCE [LARGE SCALE GENOMIC DNA]</scope>
    <source>
        <strain evidence="1 2">CIAT 652</strain>
    </source>
</reference>